<organism evidence="4 5">
    <name type="scientific">Actinomycetospora endophytica</name>
    <dbReference type="NCBI Taxonomy" id="2291215"/>
    <lineage>
        <taxon>Bacteria</taxon>
        <taxon>Bacillati</taxon>
        <taxon>Actinomycetota</taxon>
        <taxon>Actinomycetes</taxon>
        <taxon>Pseudonocardiales</taxon>
        <taxon>Pseudonocardiaceae</taxon>
        <taxon>Actinomycetospora</taxon>
    </lineage>
</organism>
<evidence type="ECO:0000256" key="1">
    <source>
        <dbReference type="SAM" id="MobiDB-lite"/>
    </source>
</evidence>
<dbReference type="InterPro" id="IPR018711">
    <property type="entry name" value="NAGPA"/>
</dbReference>
<comment type="caution">
    <text evidence="4">The sequence shown here is derived from an EMBL/GenBank/DDBJ whole genome shotgun (WGS) entry which is preliminary data.</text>
</comment>
<keyword evidence="4" id="KW-0378">Hydrolase</keyword>
<reference evidence="4 5" key="1">
    <citation type="submission" date="2021-11" db="EMBL/GenBank/DDBJ databases">
        <title>Draft genome sequence of Actinomycetospora sp. SF1 isolated from the rhizosphere soil.</title>
        <authorList>
            <person name="Duangmal K."/>
            <person name="Chantavorakit T."/>
        </authorList>
    </citation>
    <scope>NUCLEOTIDE SEQUENCE [LARGE SCALE GENOMIC DNA]</scope>
    <source>
        <strain evidence="4 5">TBRC 5722</strain>
    </source>
</reference>
<dbReference type="PANTHER" id="PTHR40446:SF2">
    <property type="entry name" value="N-ACETYLGLUCOSAMINE-1-PHOSPHODIESTER ALPHA-N-ACETYLGLUCOSAMINIDASE"/>
    <property type="match status" value="1"/>
</dbReference>
<name>A0ABS8P9D5_9PSEU</name>
<dbReference type="Proteomes" id="UP001199469">
    <property type="component" value="Unassembled WGS sequence"/>
</dbReference>
<keyword evidence="5" id="KW-1185">Reference proteome</keyword>
<evidence type="ECO:0000313" key="5">
    <source>
        <dbReference type="Proteomes" id="UP001199469"/>
    </source>
</evidence>
<dbReference type="GO" id="GO:0016798">
    <property type="term" value="F:hydrolase activity, acting on glycosyl bonds"/>
    <property type="evidence" value="ECO:0007669"/>
    <property type="project" value="UniProtKB-KW"/>
</dbReference>
<feature type="signal peptide" evidence="2">
    <location>
        <begin position="1"/>
        <end position="29"/>
    </location>
</feature>
<feature type="chain" id="PRO_5045640516" evidence="2">
    <location>
        <begin position="30"/>
        <end position="416"/>
    </location>
</feature>
<feature type="compositionally biased region" description="Pro residues" evidence="1">
    <location>
        <begin position="152"/>
        <end position="161"/>
    </location>
</feature>
<evidence type="ECO:0000259" key="3">
    <source>
        <dbReference type="Pfam" id="PF09992"/>
    </source>
</evidence>
<evidence type="ECO:0000256" key="2">
    <source>
        <dbReference type="SAM" id="SignalP"/>
    </source>
</evidence>
<dbReference type="RefSeq" id="WP_230733457.1">
    <property type="nucleotide sequence ID" value="NZ_JAJNDB010000002.1"/>
</dbReference>
<protein>
    <submittedName>
        <fullName evidence="4">Phosphodiester glycosidase family protein</fullName>
    </submittedName>
</protein>
<dbReference type="EMBL" id="JAJNDB010000002">
    <property type="protein sequence ID" value="MCD2193991.1"/>
    <property type="molecule type" value="Genomic_DNA"/>
</dbReference>
<dbReference type="PANTHER" id="PTHR40446">
    <property type="entry name" value="N-ACETYLGLUCOSAMINE-1-PHOSPHODIESTER ALPHA-N-ACETYLGLUCOSAMINIDASE"/>
    <property type="match status" value="1"/>
</dbReference>
<keyword evidence="2" id="KW-0732">Signal</keyword>
<proteinExistence type="predicted"/>
<accession>A0ABS8P9D5</accession>
<feature type="domain" description="Phosphodiester glycosidase" evidence="3">
    <location>
        <begin position="240"/>
        <end position="411"/>
    </location>
</feature>
<evidence type="ECO:0000313" key="4">
    <source>
        <dbReference type="EMBL" id="MCD2193991.1"/>
    </source>
</evidence>
<feature type="region of interest" description="Disordered" evidence="1">
    <location>
        <begin position="145"/>
        <end position="165"/>
    </location>
</feature>
<dbReference type="Pfam" id="PF09992">
    <property type="entry name" value="NAGPA"/>
    <property type="match status" value="1"/>
</dbReference>
<keyword evidence="4" id="KW-0326">Glycosidase</keyword>
<sequence length="416" mass="41458">MRAVGPVRPLAGGFAALVTTLVVAPSALAGPDAPAPPPPPPAPPGRVLDQVLGPRDVDVPGTEYRDFTTTEAAGRVRGHVVRVDLANRKVAMALLHPPVVTATATVPDLAGRANAIAAVNADFFDEGGTGAPVGVELADGVPITSAVTPGRRPAPPGPPGSDPDTVLGVDRSGAARIDTVHFAGGADAPSGTIPLTGLNTYAVPVGGVAVFTPAWGALPRSRTVCGSDTDPKAPCSPDAVEVQVRDGKVIATGPVGTGAVPTGAVALVGRDAGADLLRGLRVGDPVVPHWELRAGGSPSLRTAVGALPLVRAGAPWPGLQDTERAPRTAVGLSADGRTLALIAVDGRQQASVGATLAQLGRLVSELGYPQAVAFDGGGSTQMVRRPAGGALAVANSPSDVQLRRIRDALAVVPGGG</sequence>
<gene>
    <name evidence="4" type="ORF">LQ327_11455</name>
</gene>